<dbReference type="SUPFAM" id="SSF47413">
    <property type="entry name" value="lambda repressor-like DNA-binding domains"/>
    <property type="match status" value="1"/>
</dbReference>
<dbReference type="EMBL" id="CP033893">
    <property type="protein sequence ID" value="QDL31289.1"/>
    <property type="molecule type" value="Genomic_DNA"/>
</dbReference>
<proteinExistence type="predicted"/>
<evidence type="ECO:0000313" key="2">
    <source>
        <dbReference type="Proteomes" id="UP000317572"/>
    </source>
</evidence>
<evidence type="ECO:0008006" key="3">
    <source>
        <dbReference type="Google" id="ProtNLM"/>
    </source>
</evidence>
<evidence type="ECO:0000313" key="1">
    <source>
        <dbReference type="EMBL" id="QDL31289.1"/>
    </source>
</evidence>
<dbReference type="Pfam" id="PF14549">
    <property type="entry name" value="P22_Cro"/>
    <property type="match status" value="1"/>
</dbReference>
<protein>
    <recommendedName>
        <fullName evidence="3">DNA-binding transcriptional regulator DicC</fullName>
    </recommendedName>
</protein>
<sequence length="75" mass="8613">MKKIEAVRFFGSQRKIAKELGVSEQAVSLWGAVIPEKNALRLHQITNGKLMYDESLYRNSEPHHAGNYRQTEGQR</sequence>
<dbReference type="Gene3D" id="1.10.260.40">
    <property type="entry name" value="lambda repressor-like DNA-binding domains"/>
    <property type="match status" value="1"/>
</dbReference>
<organism evidence="1 2">
    <name type="scientific">Serratia liquefaciens</name>
    <dbReference type="NCBI Taxonomy" id="614"/>
    <lineage>
        <taxon>Bacteria</taxon>
        <taxon>Pseudomonadati</taxon>
        <taxon>Pseudomonadota</taxon>
        <taxon>Gammaproteobacteria</taxon>
        <taxon>Enterobacterales</taxon>
        <taxon>Yersiniaceae</taxon>
        <taxon>Serratia</taxon>
    </lineage>
</organism>
<dbReference type="GO" id="GO:0003677">
    <property type="term" value="F:DNA binding"/>
    <property type="evidence" value="ECO:0007669"/>
    <property type="project" value="InterPro"/>
</dbReference>
<name>A0A515CSZ4_SERLI</name>
<dbReference type="RefSeq" id="WP_142814876.1">
    <property type="nucleotide sequence ID" value="NZ_CP033893.1"/>
</dbReference>
<reference evidence="1 2" key="1">
    <citation type="submission" date="2018-11" db="EMBL/GenBank/DDBJ databases">
        <title>The first complete genome of Serratia liquefaciens isolated from metalophyte plant revel distinctness adaptive mechanisms in an extreme habitat.</title>
        <authorList>
            <person name="Caneschi W.L."/>
            <person name="Sanchez A.B."/>
            <person name="Felestrino E.B."/>
            <person name="Assis R.A.B."/>
            <person name="Lemes C.G.C."/>
            <person name="Cordeiro I.F."/>
            <person name="Fonseca N.P."/>
            <person name="Villa M."/>
            <person name="Vieira I.T."/>
            <person name="Moraes L.A."/>
            <person name="Kamino L.H.Y."/>
            <person name="do Carmo F."/>
            <person name="Garcia C.M."/>
            <person name="Almeida N.F."/>
            <person name="Silva R.S."/>
            <person name="Ferro J.A."/>
            <person name="Ferro M.I.T."/>
            <person name="Varani A.M."/>
            <person name="Ferreira R.M."/>
            <person name="dos Santos V.L."/>
            <person name="Silva U.C."/>
            <person name="Setubal J.C."/>
            <person name="Moreira L.M."/>
        </authorList>
    </citation>
    <scope>NUCLEOTIDE SEQUENCE [LARGE SCALE GENOMIC DNA]</scope>
    <source>
        <strain evidence="1 2">FG3</strain>
    </source>
</reference>
<dbReference type="Proteomes" id="UP000317572">
    <property type="component" value="Chromosome"/>
</dbReference>
<accession>A0A515CSZ4</accession>
<dbReference type="InterPro" id="IPR010982">
    <property type="entry name" value="Lambda_DNA-bd_dom_sf"/>
</dbReference>
<gene>
    <name evidence="1" type="ORF">EGO53_05620</name>
</gene>
<dbReference type="AlphaFoldDB" id="A0A515CSZ4"/>